<accession>A0A6J1CCY7</accession>
<feature type="coiled-coil region" evidence="12">
    <location>
        <begin position="148"/>
        <end position="182"/>
    </location>
</feature>
<dbReference type="InterPro" id="IPR009012">
    <property type="entry name" value="GrpE_head"/>
</dbReference>
<reference evidence="15" key="1">
    <citation type="submission" date="2025-08" db="UniProtKB">
        <authorList>
            <consortium name="RefSeq"/>
        </authorList>
    </citation>
    <scope>IDENTIFICATION</scope>
    <source>
        <strain evidence="15">OHB3-1</strain>
    </source>
</reference>
<evidence type="ECO:0000256" key="1">
    <source>
        <dbReference type="ARBA" id="ARBA00004305"/>
    </source>
</evidence>
<dbReference type="GO" id="GO:0051087">
    <property type="term" value="F:protein-folding chaperone binding"/>
    <property type="evidence" value="ECO:0007669"/>
    <property type="project" value="InterPro"/>
</dbReference>
<dbReference type="OrthoDB" id="201635at2759"/>
<dbReference type="InterPro" id="IPR000740">
    <property type="entry name" value="GrpE"/>
</dbReference>
<dbReference type="FunFam" id="2.30.22.10:FF:000002">
    <property type="entry name" value="GrpE protein homolog"/>
    <property type="match status" value="1"/>
</dbReference>
<keyword evidence="12" id="KW-0175">Coiled coil</keyword>
<keyword evidence="6" id="KW-0809">Transit peptide</keyword>
<feature type="region of interest" description="Disordered" evidence="13">
    <location>
        <begin position="62"/>
        <end position="139"/>
    </location>
</feature>
<evidence type="ECO:0000256" key="4">
    <source>
        <dbReference type="ARBA" id="ARBA00022741"/>
    </source>
</evidence>
<comment type="subcellular location">
    <subcellularLocation>
        <location evidence="1 10">Mitochondrion matrix</location>
    </subcellularLocation>
</comment>
<dbReference type="SUPFAM" id="SSF58014">
    <property type="entry name" value="Coiled-coil domain of nucleotide exchange factor GrpE"/>
    <property type="match status" value="1"/>
</dbReference>
<keyword evidence="8 10" id="KW-0143">Chaperone</keyword>
<evidence type="ECO:0000256" key="10">
    <source>
        <dbReference type="RuleBase" id="RU000640"/>
    </source>
</evidence>
<evidence type="ECO:0000256" key="3">
    <source>
        <dbReference type="ARBA" id="ARBA00022723"/>
    </source>
</evidence>
<dbReference type="PANTHER" id="PTHR21237">
    <property type="entry name" value="GRPE PROTEIN"/>
    <property type="match status" value="1"/>
</dbReference>
<evidence type="ECO:0000256" key="5">
    <source>
        <dbReference type="ARBA" id="ARBA00022840"/>
    </source>
</evidence>
<dbReference type="GO" id="GO:0000774">
    <property type="term" value="F:adenyl-nucleotide exchange factor activity"/>
    <property type="evidence" value="ECO:0007669"/>
    <property type="project" value="InterPro"/>
</dbReference>
<comment type="function">
    <text evidence="10">Essential component of the PAM complex, a complex required for the translocation of transit peptide-containing proteins from the inner membrane into the mitochondrial matrix in an ATP-dependent manner.</text>
</comment>
<dbReference type="FunFam" id="3.90.20.20:FF:000005">
    <property type="entry name" value="GrpE protein homolog"/>
    <property type="match status" value="1"/>
</dbReference>
<keyword evidence="3" id="KW-0479">Metal-binding</keyword>
<dbReference type="PRINTS" id="PR00773">
    <property type="entry name" value="GRPEPROTEIN"/>
</dbReference>
<evidence type="ECO:0000313" key="15">
    <source>
        <dbReference type="RefSeq" id="XP_022139414.1"/>
    </source>
</evidence>
<evidence type="ECO:0000256" key="8">
    <source>
        <dbReference type="ARBA" id="ARBA00023186"/>
    </source>
</evidence>
<dbReference type="Proteomes" id="UP000504603">
    <property type="component" value="Unplaced"/>
</dbReference>
<dbReference type="Pfam" id="PF01025">
    <property type="entry name" value="GrpE"/>
    <property type="match status" value="1"/>
</dbReference>
<keyword evidence="7 10" id="KW-0496">Mitochondrion</keyword>
<dbReference type="GO" id="GO:0046872">
    <property type="term" value="F:metal ion binding"/>
    <property type="evidence" value="ECO:0007669"/>
    <property type="project" value="UniProtKB-KW"/>
</dbReference>
<evidence type="ECO:0000313" key="14">
    <source>
        <dbReference type="Proteomes" id="UP000504603"/>
    </source>
</evidence>
<dbReference type="KEGG" id="mcha:111010351"/>
<dbReference type="GeneID" id="111010351"/>
<dbReference type="SUPFAM" id="SSF51064">
    <property type="entry name" value="Head domain of nucleotide exchange factor GrpE"/>
    <property type="match status" value="1"/>
</dbReference>
<dbReference type="AlphaFoldDB" id="A0A6J1CCY7"/>
<dbReference type="GO" id="GO:0042803">
    <property type="term" value="F:protein homodimerization activity"/>
    <property type="evidence" value="ECO:0007669"/>
    <property type="project" value="InterPro"/>
</dbReference>
<dbReference type="InterPro" id="IPR013805">
    <property type="entry name" value="GrpE_CC"/>
</dbReference>
<feature type="compositionally biased region" description="Basic residues" evidence="13">
    <location>
        <begin position="112"/>
        <end position="124"/>
    </location>
</feature>
<dbReference type="Gene3D" id="2.30.22.10">
    <property type="entry name" value="Head domain of nucleotide exchange factor GrpE"/>
    <property type="match status" value="1"/>
</dbReference>
<dbReference type="PROSITE" id="PS01071">
    <property type="entry name" value="GRPE"/>
    <property type="match status" value="1"/>
</dbReference>
<evidence type="ECO:0000256" key="13">
    <source>
        <dbReference type="SAM" id="MobiDB-lite"/>
    </source>
</evidence>
<comment type="subunit">
    <text evidence="9">Probable component of the PAM complex, at least composed of SSC1 (mtHsp70), MGE1, TIM44, PAM16/TIM16, PAM17 and PAM18/TIM14. Interacts with SSQ1.</text>
</comment>
<evidence type="ECO:0000256" key="2">
    <source>
        <dbReference type="ARBA" id="ARBA00009054"/>
    </source>
</evidence>
<dbReference type="GO" id="GO:0001405">
    <property type="term" value="C:PAM complex, Tim23 associated import motor"/>
    <property type="evidence" value="ECO:0007669"/>
    <property type="project" value="TreeGrafter"/>
</dbReference>
<dbReference type="GO" id="GO:0006457">
    <property type="term" value="P:protein folding"/>
    <property type="evidence" value="ECO:0007669"/>
    <property type="project" value="InterPro"/>
</dbReference>
<evidence type="ECO:0000256" key="12">
    <source>
        <dbReference type="SAM" id="Coils"/>
    </source>
</evidence>
<gene>
    <name evidence="15" type="primary">LOC111010351</name>
</gene>
<dbReference type="GO" id="GO:0005524">
    <property type="term" value="F:ATP binding"/>
    <property type="evidence" value="ECO:0007669"/>
    <property type="project" value="UniProtKB-KW"/>
</dbReference>
<proteinExistence type="inferred from homology"/>
<organism evidence="14 15">
    <name type="scientific">Momordica charantia</name>
    <name type="common">Bitter gourd</name>
    <name type="synonym">Balsam pear</name>
    <dbReference type="NCBI Taxonomy" id="3673"/>
    <lineage>
        <taxon>Eukaryota</taxon>
        <taxon>Viridiplantae</taxon>
        <taxon>Streptophyta</taxon>
        <taxon>Embryophyta</taxon>
        <taxon>Tracheophyta</taxon>
        <taxon>Spermatophyta</taxon>
        <taxon>Magnoliopsida</taxon>
        <taxon>eudicotyledons</taxon>
        <taxon>Gunneridae</taxon>
        <taxon>Pentapetalae</taxon>
        <taxon>rosids</taxon>
        <taxon>fabids</taxon>
        <taxon>Cucurbitales</taxon>
        <taxon>Cucurbitaceae</taxon>
        <taxon>Momordiceae</taxon>
        <taxon>Momordica</taxon>
    </lineage>
</organism>
<evidence type="ECO:0000256" key="7">
    <source>
        <dbReference type="ARBA" id="ARBA00023128"/>
    </source>
</evidence>
<dbReference type="GO" id="GO:0051082">
    <property type="term" value="F:unfolded protein binding"/>
    <property type="evidence" value="ECO:0007669"/>
    <property type="project" value="TreeGrafter"/>
</dbReference>
<keyword evidence="14" id="KW-1185">Reference proteome</keyword>
<dbReference type="GO" id="GO:0030150">
    <property type="term" value="P:protein import into mitochondrial matrix"/>
    <property type="evidence" value="ECO:0007669"/>
    <property type="project" value="TreeGrafter"/>
</dbReference>
<evidence type="ECO:0000256" key="6">
    <source>
        <dbReference type="ARBA" id="ARBA00022946"/>
    </source>
</evidence>
<dbReference type="PANTHER" id="PTHR21237:SF23">
    <property type="entry name" value="GRPE PROTEIN HOMOLOG, MITOCHONDRIAL"/>
    <property type="match status" value="1"/>
</dbReference>
<dbReference type="CDD" id="cd00446">
    <property type="entry name" value="GrpE"/>
    <property type="match status" value="1"/>
</dbReference>
<dbReference type="HAMAP" id="MF_01151">
    <property type="entry name" value="GrpE"/>
    <property type="match status" value="1"/>
</dbReference>
<dbReference type="RefSeq" id="XP_022139414.1">
    <property type="nucleotide sequence ID" value="XM_022283722.1"/>
</dbReference>
<sequence length="324" mass="36194">MSVSRVLFRASTRSLRRSSPILSKQFRGLVHETSGKFAPVQVSLLHHIVFNPFPFQKFGISSTTSHESSENKEGSAKQSKNYSTTKDPTKDENSEVSDQAGELNSTSNSHSTKSKSRQWRRRTIRTAFSDSDSEGCEQPSMDDLVKSLARKEELLKSKHKEIKKMQDKVLRSYAEMENVKDRTRREAENSKKFAIQNFAKSLLDVADNLGRASSVVKDSFSKIKESEDSSGAVPLLKTLLEGVDMTEKQLVQVFKKSGVEKFDPTSEPFDPHRHNAVFQISDGSKPDGTVAIVLKSGYMLYDRVLRPAEVGVTRAAESNPSDNV</sequence>
<keyword evidence="5" id="KW-0067">ATP-binding</keyword>
<name>A0A6J1CCY7_MOMCH</name>
<comment type="similarity">
    <text evidence="2 11">Belongs to the GrpE family.</text>
</comment>
<dbReference type="Gene3D" id="3.90.20.20">
    <property type="match status" value="1"/>
</dbReference>
<evidence type="ECO:0000256" key="11">
    <source>
        <dbReference type="RuleBase" id="RU004478"/>
    </source>
</evidence>
<evidence type="ECO:0000256" key="9">
    <source>
        <dbReference type="ARBA" id="ARBA00063669"/>
    </source>
</evidence>
<keyword evidence="4" id="KW-0547">Nucleotide-binding</keyword>
<protein>
    <recommendedName>
        <fullName evidence="10">GrpE protein homolog</fullName>
    </recommendedName>
</protein>
<feature type="compositionally biased region" description="Polar residues" evidence="13">
    <location>
        <begin position="76"/>
        <end position="86"/>
    </location>
</feature>